<keyword evidence="2" id="KW-0067">ATP-binding</keyword>
<dbReference type="GO" id="GO:0006355">
    <property type="term" value="P:regulation of DNA-templated transcription"/>
    <property type="evidence" value="ECO:0007669"/>
    <property type="project" value="InterPro"/>
</dbReference>
<keyword evidence="7" id="KW-0238">DNA-binding</keyword>
<reference evidence="8" key="1">
    <citation type="submission" date="2016-11" db="EMBL/GenBank/DDBJ databases">
        <authorList>
            <person name="Varghese N."/>
            <person name="Submissions S."/>
        </authorList>
    </citation>
    <scope>NUCLEOTIDE SEQUENCE [LARGE SCALE GENOMIC DNA]</scope>
    <source>
        <strain evidence="8">DSM 9756</strain>
    </source>
</reference>
<dbReference type="Gene3D" id="3.40.50.300">
    <property type="entry name" value="P-loop containing nucleotide triphosphate hydrolases"/>
    <property type="match status" value="1"/>
</dbReference>
<proteinExistence type="predicted"/>
<dbReference type="CDD" id="cd00130">
    <property type="entry name" value="PAS"/>
    <property type="match status" value="1"/>
</dbReference>
<dbReference type="RefSeq" id="WP_073040591.1">
    <property type="nucleotide sequence ID" value="NZ_FQVB01000030.1"/>
</dbReference>
<keyword evidence="8" id="KW-1185">Reference proteome</keyword>
<dbReference type="PROSITE" id="PS00688">
    <property type="entry name" value="SIGMA54_INTERACT_3"/>
    <property type="match status" value="1"/>
</dbReference>
<dbReference type="InterPro" id="IPR009057">
    <property type="entry name" value="Homeodomain-like_sf"/>
</dbReference>
<evidence type="ECO:0000256" key="1">
    <source>
        <dbReference type="ARBA" id="ARBA00022741"/>
    </source>
</evidence>
<dbReference type="SUPFAM" id="SSF46689">
    <property type="entry name" value="Homeodomain-like"/>
    <property type="match status" value="1"/>
</dbReference>
<dbReference type="GO" id="GO:0043565">
    <property type="term" value="F:sequence-specific DNA binding"/>
    <property type="evidence" value="ECO:0007669"/>
    <property type="project" value="InterPro"/>
</dbReference>
<dbReference type="InterPro" id="IPR003593">
    <property type="entry name" value="AAA+_ATPase"/>
</dbReference>
<dbReference type="EMBL" id="FQVB01000030">
    <property type="protein sequence ID" value="SHF88191.1"/>
    <property type="molecule type" value="Genomic_DNA"/>
</dbReference>
<evidence type="ECO:0000256" key="2">
    <source>
        <dbReference type="ARBA" id="ARBA00022840"/>
    </source>
</evidence>
<evidence type="ECO:0000256" key="3">
    <source>
        <dbReference type="ARBA" id="ARBA00023015"/>
    </source>
</evidence>
<keyword evidence="3" id="KW-0805">Transcription regulation</keyword>
<dbReference type="PRINTS" id="PR01590">
    <property type="entry name" value="HTHFIS"/>
</dbReference>
<dbReference type="Gene3D" id="1.10.8.60">
    <property type="match status" value="1"/>
</dbReference>
<dbReference type="Pfam" id="PF08448">
    <property type="entry name" value="PAS_4"/>
    <property type="match status" value="1"/>
</dbReference>
<dbReference type="InterPro" id="IPR058031">
    <property type="entry name" value="AAA_lid_NorR"/>
</dbReference>
<dbReference type="PANTHER" id="PTHR32071">
    <property type="entry name" value="TRANSCRIPTIONAL REGULATORY PROTEIN"/>
    <property type="match status" value="1"/>
</dbReference>
<sequence>MDTRGRATVVDLFGRSIPLSSLLDEIPSAVVILSRERRVIRLNRAAEALTGIRSEDAWGLPCRHVLRSSLCAGSCPLRSLSPDTGPTCREGDIINRDRQKVPVRITFSLVCDHEGSPVGFLEVVEDLRILQQLSDKKAHAYSFGNIIGHSPEMERLFSILPGIAQTDSSVLITGETGTGKDLLAEAIHQVSGRAKGPFIKVNCGALPETLLESELFGHEKGAFTGAAHSKPGRFKLAHNGTLFLTEIGDLPLSLQVKLLTFLDDRIIHPLGSTKGIRVDVRMIAATHRDLHAMVREGRFREDLLFRLNVVRVHIPPLRERGDDVRLLLDHFLAFFSSEFQKKIKGFSAEVLDLLLHYPYPGNVRELKNIVEYAVNVCTADTIQRRDLPAYVVEAPRGVPAPAEPAVPSRVASAPEALSPARAVSAEEGWEEVERRMILDALVQARGRRNRAAELLGWGRSTLWRKMKRYGIVGNQNRGE</sequence>
<dbReference type="InterPro" id="IPR013656">
    <property type="entry name" value="PAS_4"/>
</dbReference>
<accession>A0A1M5FAU3</accession>
<name>A0A1M5FAU3_9BACT</name>
<protein>
    <submittedName>
        <fullName evidence="7">Transcriptional regulator containing PAS, AAA-type ATPase, and DNA-binding Fis domains</fullName>
    </submittedName>
</protein>
<evidence type="ECO:0000313" key="8">
    <source>
        <dbReference type="Proteomes" id="UP000184076"/>
    </source>
</evidence>
<evidence type="ECO:0000256" key="4">
    <source>
        <dbReference type="ARBA" id="ARBA00023163"/>
    </source>
</evidence>
<keyword evidence="4" id="KW-0804">Transcription</keyword>
<evidence type="ECO:0000313" key="7">
    <source>
        <dbReference type="EMBL" id="SHF88191.1"/>
    </source>
</evidence>
<feature type="domain" description="Sigma-54 factor interaction" evidence="5">
    <location>
        <begin position="146"/>
        <end position="375"/>
    </location>
</feature>
<dbReference type="AlphaFoldDB" id="A0A1M5FAU3"/>
<dbReference type="Pfam" id="PF00158">
    <property type="entry name" value="Sigma54_activat"/>
    <property type="match status" value="1"/>
</dbReference>
<evidence type="ECO:0000259" key="5">
    <source>
        <dbReference type="PROSITE" id="PS50045"/>
    </source>
</evidence>
<feature type="domain" description="PAS" evidence="6">
    <location>
        <begin position="15"/>
        <end position="59"/>
    </location>
</feature>
<dbReference type="Gene3D" id="3.30.450.20">
    <property type="entry name" value="PAS domain"/>
    <property type="match status" value="1"/>
</dbReference>
<dbReference type="PROSITE" id="PS00675">
    <property type="entry name" value="SIGMA54_INTERACT_1"/>
    <property type="match status" value="1"/>
</dbReference>
<dbReference type="STRING" id="1121391.SAMN02745206_02840"/>
<dbReference type="InterPro" id="IPR025662">
    <property type="entry name" value="Sigma_54_int_dom_ATP-bd_1"/>
</dbReference>
<dbReference type="Gene3D" id="1.10.10.60">
    <property type="entry name" value="Homeodomain-like"/>
    <property type="match status" value="1"/>
</dbReference>
<dbReference type="Pfam" id="PF25601">
    <property type="entry name" value="AAA_lid_14"/>
    <property type="match status" value="1"/>
</dbReference>
<dbReference type="CDD" id="cd00009">
    <property type="entry name" value="AAA"/>
    <property type="match status" value="1"/>
</dbReference>
<dbReference type="SMART" id="SM00382">
    <property type="entry name" value="AAA"/>
    <property type="match status" value="1"/>
</dbReference>
<organism evidence="7 8">
    <name type="scientific">Desulfacinum infernum DSM 9756</name>
    <dbReference type="NCBI Taxonomy" id="1121391"/>
    <lineage>
        <taxon>Bacteria</taxon>
        <taxon>Pseudomonadati</taxon>
        <taxon>Thermodesulfobacteriota</taxon>
        <taxon>Syntrophobacteria</taxon>
        <taxon>Syntrophobacterales</taxon>
        <taxon>Syntrophobacteraceae</taxon>
        <taxon>Desulfacinum</taxon>
    </lineage>
</organism>
<dbReference type="InterPro" id="IPR027417">
    <property type="entry name" value="P-loop_NTPase"/>
</dbReference>
<evidence type="ECO:0000259" key="6">
    <source>
        <dbReference type="PROSITE" id="PS50112"/>
    </source>
</evidence>
<dbReference type="SUPFAM" id="SSF52540">
    <property type="entry name" value="P-loop containing nucleoside triphosphate hydrolases"/>
    <property type="match status" value="1"/>
</dbReference>
<dbReference type="PROSITE" id="PS50045">
    <property type="entry name" value="SIGMA54_INTERACT_4"/>
    <property type="match status" value="1"/>
</dbReference>
<dbReference type="OrthoDB" id="9763792at2"/>
<dbReference type="InterPro" id="IPR002197">
    <property type="entry name" value="HTH_Fis"/>
</dbReference>
<dbReference type="InterPro" id="IPR035965">
    <property type="entry name" value="PAS-like_dom_sf"/>
</dbReference>
<dbReference type="FunFam" id="3.40.50.300:FF:000006">
    <property type="entry name" value="DNA-binding transcriptional regulator NtrC"/>
    <property type="match status" value="1"/>
</dbReference>
<dbReference type="InterPro" id="IPR002078">
    <property type="entry name" value="Sigma_54_int"/>
</dbReference>
<gene>
    <name evidence="7" type="ORF">SAMN02745206_02840</name>
</gene>
<dbReference type="Proteomes" id="UP000184076">
    <property type="component" value="Unassembled WGS sequence"/>
</dbReference>
<dbReference type="Pfam" id="PF02954">
    <property type="entry name" value="HTH_8"/>
    <property type="match status" value="1"/>
</dbReference>
<dbReference type="SUPFAM" id="SSF55785">
    <property type="entry name" value="PYP-like sensor domain (PAS domain)"/>
    <property type="match status" value="1"/>
</dbReference>
<dbReference type="GO" id="GO:0005524">
    <property type="term" value="F:ATP binding"/>
    <property type="evidence" value="ECO:0007669"/>
    <property type="project" value="UniProtKB-KW"/>
</dbReference>
<dbReference type="InterPro" id="IPR025944">
    <property type="entry name" value="Sigma_54_int_dom_CS"/>
</dbReference>
<dbReference type="InterPro" id="IPR000014">
    <property type="entry name" value="PAS"/>
</dbReference>
<dbReference type="PROSITE" id="PS50112">
    <property type="entry name" value="PAS"/>
    <property type="match status" value="1"/>
</dbReference>
<keyword evidence="1" id="KW-0547">Nucleotide-binding</keyword>